<gene>
    <name evidence="1" type="ORF">S03H2_28904</name>
</gene>
<comment type="caution">
    <text evidence="1">The sequence shown here is derived from an EMBL/GenBank/DDBJ whole genome shotgun (WGS) entry which is preliminary data.</text>
</comment>
<organism evidence="1">
    <name type="scientific">marine sediment metagenome</name>
    <dbReference type="NCBI Taxonomy" id="412755"/>
    <lineage>
        <taxon>unclassified sequences</taxon>
        <taxon>metagenomes</taxon>
        <taxon>ecological metagenomes</taxon>
    </lineage>
</organism>
<evidence type="ECO:0000313" key="1">
    <source>
        <dbReference type="EMBL" id="GAH59992.1"/>
    </source>
</evidence>
<accession>X1GS70</accession>
<dbReference type="AlphaFoldDB" id="X1GS70"/>
<feature type="non-terminal residue" evidence="1">
    <location>
        <position position="93"/>
    </location>
</feature>
<dbReference type="EMBL" id="BARU01017418">
    <property type="protein sequence ID" value="GAH59992.1"/>
    <property type="molecule type" value="Genomic_DNA"/>
</dbReference>
<reference evidence="1" key="1">
    <citation type="journal article" date="2014" name="Front. Microbiol.">
        <title>High frequency of phylogenetically diverse reductive dehalogenase-homologous genes in deep subseafloor sedimentary metagenomes.</title>
        <authorList>
            <person name="Kawai M."/>
            <person name="Futagami T."/>
            <person name="Toyoda A."/>
            <person name="Takaki Y."/>
            <person name="Nishi S."/>
            <person name="Hori S."/>
            <person name="Arai W."/>
            <person name="Tsubouchi T."/>
            <person name="Morono Y."/>
            <person name="Uchiyama I."/>
            <person name="Ito T."/>
            <person name="Fujiyama A."/>
            <person name="Inagaki F."/>
            <person name="Takami H."/>
        </authorList>
    </citation>
    <scope>NUCLEOTIDE SEQUENCE</scope>
    <source>
        <strain evidence="1">Expedition CK06-06</strain>
    </source>
</reference>
<sequence>MVVVNEDIPDDADLCRVAGLNTGGDCIGGTAASASVEIHEHITLDVGVSAVNIHPVIAAAEKGIVVKLDDRPGTLGIPKVDYVVVAACRTKYT</sequence>
<name>X1GS70_9ZZZZ</name>
<protein>
    <submittedName>
        <fullName evidence="1">Uncharacterized protein</fullName>
    </submittedName>
</protein>
<proteinExistence type="predicted"/>